<dbReference type="PROSITE" id="PS00122">
    <property type="entry name" value="CARBOXYLESTERASE_B_1"/>
    <property type="match status" value="1"/>
</dbReference>
<evidence type="ECO:0000313" key="6">
    <source>
        <dbReference type="Proteomes" id="UP000699042"/>
    </source>
</evidence>
<dbReference type="AlphaFoldDB" id="A0A9P7UJU1"/>
<evidence type="ECO:0000256" key="1">
    <source>
        <dbReference type="ARBA" id="ARBA00005964"/>
    </source>
</evidence>
<gene>
    <name evidence="5" type="ORF">JMJ77_008602</name>
</gene>
<dbReference type="PANTHER" id="PTHR11559">
    <property type="entry name" value="CARBOXYLESTERASE"/>
    <property type="match status" value="1"/>
</dbReference>
<name>A0A9P7UJU1_9PEZI</name>
<comment type="caution">
    <text evidence="5">The sequence shown here is derived from an EMBL/GenBank/DDBJ whole genome shotgun (WGS) entry which is preliminary data.</text>
</comment>
<dbReference type="EC" id="3.1.1.-" evidence="3"/>
<evidence type="ECO:0000313" key="5">
    <source>
        <dbReference type="EMBL" id="KAG7056152.1"/>
    </source>
</evidence>
<evidence type="ECO:0000259" key="4">
    <source>
        <dbReference type="Pfam" id="PF00135"/>
    </source>
</evidence>
<dbReference type="OrthoDB" id="3200163at2759"/>
<protein>
    <recommendedName>
        <fullName evidence="3">Carboxylic ester hydrolase</fullName>
        <ecNumber evidence="3">3.1.1.-</ecNumber>
    </recommendedName>
</protein>
<dbReference type="Gene3D" id="3.40.50.1820">
    <property type="entry name" value="alpha/beta hydrolase"/>
    <property type="match status" value="1"/>
</dbReference>
<comment type="similarity">
    <text evidence="1 3">Belongs to the type-B carboxylesterase/lipase family.</text>
</comment>
<accession>A0A9P7UJU1</accession>
<dbReference type="Pfam" id="PF00135">
    <property type="entry name" value="COesterase"/>
    <property type="match status" value="1"/>
</dbReference>
<proteinExistence type="inferred from homology"/>
<dbReference type="InterPro" id="IPR050309">
    <property type="entry name" value="Type-B_Carboxylest/Lipase"/>
</dbReference>
<dbReference type="InterPro" id="IPR019826">
    <property type="entry name" value="Carboxylesterase_B_AS"/>
</dbReference>
<dbReference type="EMBL" id="JAESDN010000002">
    <property type="protein sequence ID" value="KAG7056152.1"/>
    <property type="molecule type" value="Genomic_DNA"/>
</dbReference>
<dbReference type="InterPro" id="IPR029058">
    <property type="entry name" value="AB_hydrolase_fold"/>
</dbReference>
<keyword evidence="2 3" id="KW-0378">Hydrolase</keyword>
<dbReference type="Proteomes" id="UP000699042">
    <property type="component" value="Unassembled WGS sequence"/>
</dbReference>
<dbReference type="GO" id="GO:0016787">
    <property type="term" value="F:hydrolase activity"/>
    <property type="evidence" value="ECO:0007669"/>
    <property type="project" value="UniProtKB-KW"/>
</dbReference>
<dbReference type="InterPro" id="IPR002018">
    <property type="entry name" value="CarbesteraseB"/>
</dbReference>
<evidence type="ECO:0000256" key="3">
    <source>
        <dbReference type="RuleBase" id="RU361235"/>
    </source>
</evidence>
<sequence>MESTFQRDTSVSASFRTATNPTFTQTIIGRKSALSQDIEEFRGIPYGYVPRRWEHSRLREQLPDDVYDATKNGPKCPAPGVSDSRSFQSYLPFPNDDEDEFACLNLFVVRPSSEAIAKIYGTSQTVKLPVMVWIHGGGFADGSCTDPVCDPSRLVHRAIVKGTPFIAVAMNYRLNIFGFGASSTMLAAQDSNASIKGVNFGLHDQKIALIWIKHHVSEFGGDPTRITIMGQSAGATSCHIHLLEAESSARKPLFHKAVLMSGAFGGLDVSLLEKADERWEKLCQWFSFQELGPADRLESLKHVPAHQLLCAVSELCWRFFTLTIDGSTINQVDTDSSVSVHLGNDDMETHLKDIGDDVQVLLGATSQEFYGFVRMANWTFEEFSSLFKPCFPSQEVAQRIQEAYGIIRTSPNELVQDGLVQFVSDATMTYTKTHRAAEHLKSHRSMRQRTSQPNPRCVRIHQYHVEFGNPFLGPMHGIAHHGVDLVYSFGNFEAALENCDRGIPEGYVEPGSDAPEQIPTDTSPTINLDRQQDYKSHVDLSRYMQDELVDFIVEQPCDSDGCGHVDQTKLYCSDRSVRMESWTDREEWGLTKARYDALEKDFVSMVVASKKLVRNVLNMSLD</sequence>
<organism evidence="5 6">
    <name type="scientific">Colletotrichum scovillei</name>
    <dbReference type="NCBI Taxonomy" id="1209932"/>
    <lineage>
        <taxon>Eukaryota</taxon>
        <taxon>Fungi</taxon>
        <taxon>Dikarya</taxon>
        <taxon>Ascomycota</taxon>
        <taxon>Pezizomycotina</taxon>
        <taxon>Sordariomycetes</taxon>
        <taxon>Hypocreomycetidae</taxon>
        <taxon>Glomerellales</taxon>
        <taxon>Glomerellaceae</taxon>
        <taxon>Colletotrichum</taxon>
        <taxon>Colletotrichum acutatum species complex</taxon>
    </lineage>
</organism>
<feature type="domain" description="Carboxylesterase type B" evidence="4">
    <location>
        <begin position="27"/>
        <end position="493"/>
    </location>
</feature>
<keyword evidence="6" id="KW-1185">Reference proteome</keyword>
<reference evidence="5" key="1">
    <citation type="submission" date="2021-05" db="EMBL/GenBank/DDBJ databases">
        <title>Comparative genomics of three Colletotrichum scovillei strains and genetic complementation revealed genes involved fungal growth and virulence on chili pepper.</title>
        <authorList>
            <person name="Hsieh D.-K."/>
            <person name="Chuang S.-C."/>
            <person name="Chen C.-Y."/>
            <person name="Chao Y.-T."/>
            <person name="Lu M.-Y.J."/>
            <person name="Lee M.-H."/>
            <person name="Shih M.-C."/>
        </authorList>
    </citation>
    <scope>NUCLEOTIDE SEQUENCE</scope>
    <source>
        <strain evidence="5">Coll-153</strain>
    </source>
</reference>
<evidence type="ECO:0000256" key="2">
    <source>
        <dbReference type="ARBA" id="ARBA00022801"/>
    </source>
</evidence>
<dbReference type="SUPFAM" id="SSF53474">
    <property type="entry name" value="alpha/beta-Hydrolases"/>
    <property type="match status" value="1"/>
</dbReference>